<dbReference type="AlphaFoldDB" id="A0A378LTG6"/>
<dbReference type="InterPro" id="IPR002932">
    <property type="entry name" value="Glu_synthdom"/>
</dbReference>
<evidence type="ECO:0000313" key="6">
    <source>
        <dbReference type="Proteomes" id="UP000255297"/>
    </source>
</evidence>
<proteinExistence type="inferred from homology"/>
<dbReference type="OrthoDB" id="9795032at2"/>
<evidence type="ECO:0000259" key="4">
    <source>
        <dbReference type="Pfam" id="PF01645"/>
    </source>
</evidence>
<dbReference type="EMBL" id="UGPB01000001">
    <property type="protein sequence ID" value="STY29142.1"/>
    <property type="molecule type" value="Genomic_DNA"/>
</dbReference>
<dbReference type="RefSeq" id="WP_031566049.1">
    <property type="nucleotide sequence ID" value="NZ_CAAAIS010000010.1"/>
</dbReference>
<dbReference type="Gene3D" id="3.20.20.70">
    <property type="entry name" value="Aldolase class I"/>
    <property type="match status" value="1"/>
</dbReference>
<dbReference type="InterPro" id="IPR013785">
    <property type="entry name" value="Aldolase_TIM"/>
</dbReference>
<dbReference type="InterPro" id="IPR024188">
    <property type="entry name" value="GltB"/>
</dbReference>
<dbReference type="CDD" id="cd02808">
    <property type="entry name" value="GltS_FMN"/>
    <property type="match status" value="1"/>
</dbReference>
<keyword evidence="3" id="KW-0472">Membrane</keyword>
<dbReference type="Pfam" id="PF01645">
    <property type="entry name" value="Glu_synthase"/>
    <property type="match status" value="1"/>
</dbReference>
<keyword evidence="5" id="KW-0560">Oxidoreductase</keyword>
<dbReference type="PIRSF" id="PIRSF006429">
    <property type="entry name" value="GOGAT_lg_2"/>
    <property type="match status" value="1"/>
</dbReference>
<evidence type="ECO:0000256" key="3">
    <source>
        <dbReference type="SAM" id="Phobius"/>
    </source>
</evidence>
<dbReference type="PANTHER" id="PTHR43819:SF1">
    <property type="entry name" value="ARCHAEAL-TYPE GLUTAMATE SYNTHASE [NADPH]"/>
    <property type="match status" value="1"/>
</dbReference>
<feature type="domain" description="Glutamate synthase" evidence="4">
    <location>
        <begin position="126"/>
        <end position="458"/>
    </location>
</feature>
<sequence length="498" mass="55747">MKQFFSHFSNPLEIFLTSFLSFVIIVALWNIFQKKHIILRNFPVIGYVRYFAEWLGVYLRQYFYARDREELPFNRTERTWIYEASKNIDTTIGFGSTRDRRPVNTIYFVDSPFPVLQRDVVLSKTITIGEHCRHPYTTNSLINISAMSYGSISENAILALSQGAKMAGCWLNTGEGGLTSYHLAGGCDVVAQIGTAKYGYRDQDGNLNDERLKKAAENPQVKMFEVKLSQGAKPGKGGLLPGVKVTEEIASIRGIRPYEDSISPNRFPEIANSFELLNFIHHIREVTGKPTGFKVVLGNCDWLDELCQEIIKRGVEYAPDFITLDGAEGGSGATPLTLADYMGLPLRESLPVLIDKLIEYDLRDRIKVIASGKLITPGMVAWALCVGADFVNSARGFMFALGCVQALKCHENTCPTGITTHNKWLMRGLDPKSKATRVYHYVKNLTFEVGVICHSCGVEEPRELKREHARIVSEHGTSISLADIYPPKEKGSKINKNS</sequence>
<dbReference type="GO" id="GO:0006537">
    <property type="term" value="P:glutamate biosynthetic process"/>
    <property type="evidence" value="ECO:0007669"/>
    <property type="project" value="InterPro"/>
</dbReference>
<dbReference type="EC" id="1.4.7.1" evidence="5"/>
<comment type="similarity">
    <text evidence="1 2">Belongs to the glutamate synthase family.</text>
</comment>
<keyword evidence="3" id="KW-0812">Transmembrane</keyword>
<gene>
    <name evidence="5" type="primary">gltB_1</name>
    <name evidence="5" type="ORF">NCTC11532_01325</name>
</gene>
<organism evidence="5 6">
    <name type="scientific">Legionella wadsworthii</name>
    <dbReference type="NCBI Taxonomy" id="28088"/>
    <lineage>
        <taxon>Bacteria</taxon>
        <taxon>Pseudomonadati</taxon>
        <taxon>Pseudomonadota</taxon>
        <taxon>Gammaproteobacteria</taxon>
        <taxon>Legionellales</taxon>
        <taxon>Legionellaceae</taxon>
        <taxon>Legionella</taxon>
    </lineage>
</organism>
<name>A0A378LTG6_9GAMM</name>
<dbReference type="Proteomes" id="UP000255297">
    <property type="component" value="Unassembled WGS sequence"/>
</dbReference>
<evidence type="ECO:0000313" key="5">
    <source>
        <dbReference type="EMBL" id="STY29142.1"/>
    </source>
</evidence>
<feature type="transmembrane region" description="Helical" evidence="3">
    <location>
        <begin position="12"/>
        <end position="32"/>
    </location>
</feature>
<keyword evidence="6" id="KW-1185">Reference proteome</keyword>
<reference evidence="5 6" key="1">
    <citation type="submission" date="2018-06" db="EMBL/GenBank/DDBJ databases">
        <authorList>
            <consortium name="Pathogen Informatics"/>
            <person name="Doyle S."/>
        </authorList>
    </citation>
    <scope>NUCLEOTIDE SEQUENCE [LARGE SCALE GENOMIC DNA]</scope>
    <source>
        <strain evidence="5 6">NCTC11532</strain>
    </source>
</reference>
<dbReference type="PANTHER" id="PTHR43819">
    <property type="entry name" value="ARCHAEAL-TYPE GLUTAMATE SYNTHASE [NADPH]"/>
    <property type="match status" value="1"/>
</dbReference>
<evidence type="ECO:0000256" key="2">
    <source>
        <dbReference type="PIRNR" id="PIRNR006429"/>
    </source>
</evidence>
<evidence type="ECO:0000256" key="1">
    <source>
        <dbReference type="ARBA" id="ARBA00009716"/>
    </source>
</evidence>
<keyword evidence="3" id="KW-1133">Transmembrane helix</keyword>
<accession>A0A378LTG6</accession>
<dbReference type="SUPFAM" id="SSF51395">
    <property type="entry name" value="FMN-linked oxidoreductases"/>
    <property type="match status" value="1"/>
</dbReference>
<protein>
    <submittedName>
        <fullName evidence="5">Glutamate synthase</fullName>
        <ecNumber evidence="5">1.4.7.1</ecNumber>
    </submittedName>
</protein>
<dbReference type="STRING" id="1122170.GCA_000701265_01161"/>
<dbReference type="GO" id="GO:0016041">
    <property type="term" value="F:glutamate synthase (ferredoxin) activity"/>
    <property type="evidence" value="ECO:0007669"/>
    <property type="project" value="UniProtKB-EC"/>
</dbReference>